<evidence type="ECO:0000313" key="4">
    <source>
        <dbReference type="Proteomes" id="UP000706039"/>
    </source>
</evidence>
<evidence type="ECO:0000313" key="3">
    <source>
        <dbReference type="EMBL" id="MBY8824726.1"/>
    </source>
</evidence>
<evidence type="ECO:0000256" key="1">
    <source>
        <dbReference type="SAM" id="SignalP"/>
    </source>
</evidence>
<accession>A0ABS7PTQ0</accession>
<keyword evidence="4" id="KW-1185">Reference proteome</keyword>
<proteinExistence type="predicted"/>
<reference evidence="3 4" key="1">
    <citation type="submission" date="2021-08" db="EMBL/GenBank/DDBJ databases">
        <authorList>
            <person name="Tuo L."/>
        </authorList>
    </citation>
    <scope>NUCLEOTIDE SEQUENCE [LARGE SCALE GENOMIC DNA]</scope>
    <source>
        <strain evidence="3 4">JCM 31229</strain>
    </source>
</reference>
<keyword evidence="1" id="KW-0732">Signal</keyword>
<dbReference type="InterPro" id="IPR019223">
    <property type="entry name" value="DUF2147"/>
</dbReference>
<dbReference type="PANTHER" id="PTHR36919:SF2">
    <property type="entry name" value="BLL6627 PROTEIN"/>
    <property type="match status" value="1"/>
</dbReference>
<feature type="chain" id="PRO_5046190059" evidence="1">
    <location>
        <begin position="19"/>
        <end position="136"/>
    </location>
</feature>
<feature type="signal peptide" evidence="1">
    <location>
        <begin position="1"/>
        <end position="18"/>
    </location>
</feature>
<comment type="caution">
    <text evidence="3">The sequence shown here is derived from an EMBL/GenBank/DDBJ whole genome shotgun (WGS) entry which is preliminary data.</text>
</comment>
<dbReference type="Pfam" id="PF09917">
    <property type="entry name" value="DUF2147"/>
    <property type="match status" value="1"/>
</dbReference>
<dbReference type="Gene3D" id="2.40.128.520">
    <property type="match status" value="1"/>
</dbReference>
<feature type="domain" description="DUF2147" evidence="2">
    <location>
        <begin position="26"/>
        <end position="130"/>
    </location>
</feature>
<dbReference type="EMBL" id="JAINVV010000009">
    <property type="protein sequence ID" value="MBY8824726.1"/>
    <property type="molecule type" value="Genomic_DNA"/>
</dbReference>
<name>A0ABS7PTQ0_9SPHN</name>
<organism evidence="3 4">
    <name type="scientific">Sphingomonas colocasiae</name>
    <dbReference type="NCBI Taxonomy" id="1848973"/>
    <lineage>
        <taxon>Bacteria</taxon>
        <taxon>Pseudomonadati</taxon>
        <taxon>Pseudomonadota</taxon>
        <taxon>Alphaproteobacteria</taxon>
        <taxon>Sphingomonadales</taxon>
        <taxon>Sphingomonadaceae</taxon>
        <taxon>Sphingomonas</taxon>
    </lineage>
</organism>
<protein>
    <submittedName>
        <fullName evidence="3">DUF2147 domain-containing protein</fullName>
    </submittedName>
</protein>
<evidence type="ECO:0000259" key="2">
    <source>
        <dbReference type="Pfam" id="PF09917"/>
    </source>
</evidence>
<dbReference type="PANTHER" id="PTHR36919">
    <property type="entry name" value="BLR1215 PROTEIN"/>
    <property type="match status" value="1"/>
</dbReference>
<sequence length="136" mass="14550">MFRLSLIAGAMLPALAQAAPADRSRGIWRNPSNSVHIRAHPCGQTMCGTVIWASDKAKADARRGGTEELIGAQLFSGFVQERNGVWRGKVFVPDIGKTFSGTITVVNARTIKGAGCLIGRIGCKSQIWTRIDEPAG</sequence>
<gene>
    <name evidence="3" type="ORF">K7G82_20650</name>
</gene>
<dbReference type="Proteomes" id="UP000706039">
    <property type="component" value="Unassembled WGS sequence"/>
</dbReference>